<evidence type="ECO:0000256" key="9">
    <source>
        <dbReference type="PROSITE-ProRule" id="PRU00169"/>
    </source>
</evidence>
<evidence type="ECO:0000256" key="3">
    <source>
        <dbReference type="ARBA" id="ARBA00022553"/>
    </source>
</evidence>
<keyword evidence="3 9" id="KW-0597">Phosphoprotein</keyword>
<evidence type="ECO:0000256" key="5">
    <source>
        <dbReference type="ARBA" id="ARBA00022741"/>
    </source>
</evidence>
<sequence>MPDLDSTSPKKFTNSLSFRQARVAVLVGFVLGIGFSAIQILSDLRREIQQIDTTFEQSLKILEESAFQAAFGLDKVLAQTVVNGVFHQLAISEATIIDSYGDTMYSRTRPQLKTSLSWLAEGIFGEVKSYSTPLLEKETGFYAGELIIRVDTNVIARDFFKRSGLVLGFGVLRNLLLATVLALIYHKMLTKPLREIADHIHRGATELPVSKAHENDELSEIALEYNKLSHARAQAVTRLKEEERRYRRLIANSQVSLSNANYSEVIKSLNHLRNEGVDDLRHYLDVNKDAAWQLFTTIEVLSANDATLKLFGAASENELMQQSKKTFGPETIDMFEEQLCAIWEKQRMFRAETVFYTLTGEEIIGVISLPLPATDAGFSSIPVSILDITEFKNAETELTFRGEIIEVVGEGVLVSRVSDGVIIYTNASLDSTFGYDRGELAGRVVSLLNAKMDTTPEEVSSTIADKILKGDRWGGDVLNVRKDGSLFWSEVSVTGFEHSMHGTLAIAVQSDISDRKFLEEQLRQSQRMEAVGQLTGGVAHDFNNLLAVMLGNTELLEDLADKTPETKKFITTIKSAVDRASSLTGRLLAFSRQSTLAPVPANVCDLIGGIDDMLHRTLGATIELAVACPDDLWPALIDTHEFENALINLVLNARDAMPRGGRLTIETQNATLDESYAAQSTEVTPGDYVQVTVSDTGEGMSEDVQLKVFEPFFTTKDVGKGSGLGLSMVFGFVKQSNGHVTIYSEEGHGTSVRLYLPRSKEAVAEVETVQNVQEYARGVGHILVVEDDAAVRSISGSILRAQGYNVQEAENGHEAVQHLRDGLSFDLLFTDMVLPGGLNGVEIAALAQKHHPDIKVLYTTGFAENSSVEVRNLVSSGLLINKPFQRTTLLEKVHQVLENKRT</sequence>
<feature type="transmembrane region" description="Helical" evidence="11">
    <location>
        <begin position="165"/>
        <end position="185"/>
    </location>
</feature>
<gene>
    <name evidence="16" type="ORF">SAMN06265373_102329</name>
</gene>
<dbReference type="InterPro" id="IPR005467">
    <property type="entry name" value="His_kinase_dom"/>
</dbReference>
<dbReference type="InterPro" id="IPR003594">
    <property type="entry name" value="HATPase_dom"/>
</dbReference>
<keyword evidence="7" id="KW-0067">ATP-binding</keyword>
<reference evidence="16 17" key="1">
    <citation type="submission" date="2017-05" db="EMBL/GenBank/DDBJ databases">
        <authorList>
            <person name="Varghese N."/>
            <person name="Submissions S."/>
        </authorList>
    </citation>
    <scope>NUCLEOTIDE SEQUENCE [LARGE SCALE GENOMIC DNA]</scope>
    <source>
        <strain evidence="16 17">DSM 29734</strain>
    </source>
</reference>
<evidence type="ECO:0000259" key="14">
    <source>
        <dbReference type="PROSITE" id="PS50112"/>
    </source>
</evidence>
<dbReference type="Proteomes" id="UP001157961">
    <property type="component" value="Unassembled WGS sequence"/>
</dbReference>
<dbReference type="InterPro" id="IPR035965">
    <property type="entry name" value="PAS-like_dom_sf"/>
</dbReference>
<feature type="domain" description="PAS" evidence="14">
    <location>
        <begin position="419"/>
        <end position="471"/>
    </location>
</feature>
<dbReference type="PROSITE" id="PS50112">
    <property type="entry name" value="PAS"/>
    <property type="match status" value="1"/>
</dbReference>
<dbReference type="Gene3D" id="3.30.565.10">
    <property type="entry name" value="Histidine kinase-like ATPase, C-terminal domain"/>
    <property type="match status" value="1"/>
</dbReference>
<keyword evidence="4" id="KW-0808">Transferase</keyword>
<dbReference type="SUPFAM" id="SSF55874">
    <property type="entry name" value="ATPase domain of HSP90 chaperone/DNA topoisomerase II/histidine kinase"/>
    <property type="match status" value="1"/>
</dbReference>
<dbReference type="SMART" id="SM00388">
    <property type="entry name" value="HisKA"/>
    <property type="match status" value="1"/>
</dbReference>
<dbReference type="SMART" id="SM00448">
    <property type="entry name" value="REC"/>
    <property type="match status" value="1"/>
</dbReference>
<dbReference type="PROSITE" id="PS50113">
    <property type="entry name" value="PAC"/>
    <property type="match status" value="1"/>
</dbReference>
<evidence type="ECO:0000256" key="4">
    <source>
        <dbReference type="ARBA" id="ARBA00022679"/>
    </source>
</evidence>
<keyword evidence="6" id="KW-0418">Kinase</keyword>
<evidence type="ECO:0000256" key="1">
    <source>
        <dbReference type="ARBA" id="ARBA00000085"/>
    </source>
</evidence>
<dbReference type="Gene3D" id="3.30.450.20">
    <property type="entry name" value="PAS domain"/>
    <property type="match status" value="2"/>
</dbReference>
<dbReference type="SUPFAM" id="SSF47384">
    <property type="entry name" value="Homodimeric domain of signal transducing histidine kinase"/>
    <property type="match status" value="1"/>
</dbReference>
<keyword evidence="8" id="KW-0902">Two-component regulatory system</keyword>
<dbReference type="CDD" id="cd16919">
    <property type="entry name" value="HATPase_CckA-like"/>
    <property type="match status" value="1"/>
</dbReference>
<dbReference type="SUPFAM" id="SSF52172">
    <property type="entry name" value="CheY-like"/>
    <property type="match status" value="1"/>
</dbReference>
<evidence type="ECO:0000256" key="11">
    <source>
        <dbReference type="SAM" id="Phobius"/>
    </source>
</evidence>
<dbReference type="InterPro" id="IPR036890">
    <property type="entry name" value="HATPase_C_sf"/>
</dbReference>
<dbReference type="PROSITE" id="PS50109">
    <property type="entry name" value="HIS_KIN"/>
    <property type="match status" value="1"/>
</dbReference>
<organism evidence="16 17">
    <name type="scientific">Shimia sagamensis</name>
    <dbReference type="NCBI Taxonomy" id="1566352"/>
    <lineage>
        <taxon>Bacteria</taxon>
        <taxon>Pseudomonadati</taxon>
        <taxon>Pseudomonadota</taxon>
        <taxon>Alphaproteobacteria</taxon>
        <taxon>Rhodobacterales</taxon>
        <taxon>Roseobacteraceae</taxon>
    </lineage>
</organism>
<evidence type="ECO:0000313" key="17">
    <source>
        <dbReference type="Proteomes" id="UP001157961"/>
    </source>
</evidence>
<dbReference type="EC" id="2.7.13.3" evidence="2"/>
<dbReference type="SMART" id="SM00387">
    <property type="entry name" value="HATPase_c"/>
    <property type="match status" value="1"/>
</dbReference>
<dbReference type="InterPro" id="IPR003661">
    <property type="entry name" value="HisK_dim/P_dom"/>
</dbReference>
<dbReference type="SUPFAM" id="SSF55785">
    <property type="entry name" value="PYP-like sensor domain (PAS domain)"/>
    <property type="match status" value="2"/>
</dbReference>
<evidence type="ECO:0000256" key="7">
    <source>
        <dbReference type="ARBA" id="ARBA00022840"/>
    </source>
</evidence>
<dbReference type="InterPro" id="IPR011006">
    <property type="entry name" value="CheY-like_superfamily"/>
</dbReference>
<feature type="coiled-coil region" evidence="10">
    <location>
        <begin position="225"/>
        <end position="252"/>
    </location>
</feature>
<dbReference type="Pfam" id="PF13426">
    <property type="entry name" value="PAS_9"/>
    <property type="match status" value="2"/>
</dbReference>
<evidence type="ECO:0000313" key="16">
    <source>
        <dbReference type="EMBL" id="SMP12279.1"/>
    </source>
</evidence>
<dbReference type="PANTHER" id="PTHR43065">
    <property type="entry name" value="SENSOR HISTIDINE KINASE"/>
    <property type="match status" value="1"/>
</dbReference>
<keyword evidence="10" id="KW-0175">Coiled coil</keyword>
<keyword evidence="5" id="KW-0547">Nucleotide-binding</keyword>
<proteinExistence type="predicted"/>
<evidence type="ECO:0000256" key="2">
    <source>
        <dbReference type="ARBA" id="ARBA00012438"/>
    </source>
</evidence>
<dbReference type="NCBIfam" id="TIGR00229">
    <property type="entry name" value="sensory_box"/>
    <property type="match status" value="1"/>
</dbReference>
<evidence type="ECO:0000256" key="10">
    <source>
        <dbReference type="SAM" id="Coils"/>
    </source>
</evidence>
<dbReference type="RefSeq" id="WP_283425077.1">
    <property type="nucleotide sequence ID" value="NZ_FXTY01000002.1"/>
</dbReference>
<evidence type="ECO:0000259" key="15">
    <source>
        <dbReference type="PROSITE" id="PS50113"/>
    </source>
</evidence>
<dbReference type="Pfam" id="PF00072">
    <property type="entry name" value="Response_reg"/>
    <property type="match status" value="1"/>
</dbReference>
<evidence type="ECO:0000259" key="13">
    <source>
        <dbReference type="PROSITE" id="PS50110"/>
    </source>
</evidence>
<dbReference type="Pfam" id="PF02518">
    <property type="entry name" value="HATPase_c"/>
    <property type="match status" value="1"/>
</dbReference>
<protein>
    <recommendedName>
        <fullName evidence="2">histidine kinase</fullName>
        <ecNumber evidence="2">2.7.13.3</ecNumber>
    </recommendedName>
</protein>
<feature type="transmembrane region" description="Helical" evidence="11">
    <location>
        <begin position="20"/>
        <end position="41"/>
    </location>
</feature>
<evidence type="ECO:0000259" key="12">
    <source>
        <dbReference type="PROSITE" id="PS50109"/>
    </source>
</evidence>
<dbReference type="PROSITE" id="PS50110">
    <property type="entry name" value="RESPONSE_REGULATORY"/>
    <property type="match status" value="1"/>
</dbReference>
<dbReference type="InterPro" id="IPR000014">
    <property type="entry name" value="PAS"/>
</dbReference>
<keyword evidence="11" id="KW-0812">Transmembrane</keyword>
<keyword evidence="11" id="KW-1133">Transmembrane helix</keyword>
<comment type="caution">
    <text evidence="16">The sequence shown here is derived from an EMBL/GenBank/DDBJ whole genome shotgun (WGS) entry which is preliminary data.</text>
</comment>
<dbReference type="CDD" id="cd00130">
    <property type="entry name" value="PAS"/>
    <property type="match status" value="1"/>
</dbReference>
<accession>A0ABY1NKQ0</accession>
<dbReference type="PANTHER" id="PTHR43065:SF46">
    <property type="entry name" value="C4-DICARBOXYLATE TRANSPORT SENSOR PROTEIN DCTB"/>
    <property type="match status" value="1"/>
</dbReference>
<keyword evidence="17" id="KW-1185">Reference proteome</keyword>
<dbReference type="InterPro" id="IPR004358">
    <property type="entry name" value="Sig_transdc_His_kin-like_C"/>
</dbReference>
<keyword evidence="11" id="KW-0472">Membrane</keyword>
<feature type="modified residue" description="4-aspartylphosphate" evidence="9">
    <location>
        <position position="831"/>
    </location>
</feature>
<feature type="domain" description="PAC" evidence="15">
    <location>
        <begin position="473"/>
        <end position="524"/>
    </location>
</feature>
<name>A0ABY1NKQ0_9RHOB</name>
<dbReference type="Pfam" id="PF00512">
    <property type="entry name" value="HisKA"/>
    <property type="match status" value="1"/>
</dbReference>
<dbReference type="InterPro" id="IPR001789">
    <property type="entry name" value="Sig_transdc_resp-reg_receiver"/>
</dbReference>
<dbReference type="InterPro" id="IPR000700">
    <property type="entry name" value="PAS-assoc_C"/>
</dbReference>
<dbReference type="Gene3D" id="1.10.287.130">
    <property type="match status" value="1"/>
</dbReference>
<dbReference type="CDD" id="cd00082">
    <property type="entry name" value="HisKA"/>
    <property type="match status" value="1"/>
</dbReference>
<dbReference type="EMBL" id="FXTY01000002">
    <property type="protein sequence ID" value="SMP12279.1"/>
    <property type="molecule type" value="Genomic_DNA"/>
</dbReference>
<evidence type="ECO:0000256" key="6">
    <source>
        <dbReference type="ARBA" id="ARBA00022777"/>
    </source>
</evidence>
<dbReference type="InterPro" id="IPR036097">
    <property type="entry name" value="HisK_dim/P_sf"/>
</dbReference>
<dbReference type="Gene3D" id="3.40.50.2300">
    <property type="match status" value="1"/>
</dbReference>
<comment type="catalytic activity">
    <reaction evidence="1">
        <text>ATP + protein L-histidine = ADP + protein N-phospho-L-histidine.</text>
        <dbReference type="EC" id="2.7.13.3"/>
    </reaction>
</comment>
<dbReference type="PRINTS" id="PR00344">
    <property type="entry name" value="BCTRLSENSOR"/>
</dbReference>
<feature type="domain" description="Response regulatory" evidence="13">
    <location>
        <begin position="781"/>
        <end position="897"/>
    </location>
</feature>
<evidence type="ECO:0000256" key="8">
    <source>
        <dbReference type="ARBA" id="ARBA00023012"/>
    </source>
</evidence>
<feature type="domain" description="Histidine kinase" evidence="12">
    <location>
        <begin position="537"/>
        <end position="760"/>
    </location>
</feature>